<dbReference type="InterPro" id="IPR044644">
    <property type="entry name" value="DinF-like"/>
</dbReference>
<dbReference type="AlphaFoldDB" id="W9REJ7"/>
<dbReference type="EMBL" id="KE344078">
    <property type="protein sequence ID" value="EXB53135.1"/>
    <property type="molecule type" value="Genomic_DNA"/>
</dbReference>
<evidence type="ECO:0000313" key="8">
    <source>
        <dbReference type="Proteomes" id="UP000030645"/>
    </source>
</evidence>
<feature type="transmembrane region" description="Helical" evidence="6">
    <location>
        <begin position="244"/>
        <end position="262"/>
    </location>
</feature>
<comment type="caution">
    <text evidence="6">Lacks conserved residue(s) required for the propagation of feature annotation.</text>
</comment>
<keyword evidence="8" id="KW-1185">Reference proteome</keyword>
<dbReference type="InterPro" id="IPR002528">
    <property type="entry name" value="MATE_fam"/>
</dbReference>
<evidence type="ECO:0000313" key="7">
    <source>
        <dbReference type="EMBL" id="EXB53135.1"/>
    </source>
</evidence>
<dbReference type="GO" id="GO:0015297">
    <property type="term" value="F:antiporter activity"/>
    <property type="evidence" value="ECO:0007669"/>
    <property type="project" value="InterPro"/>
</dbReference>
<feature type="transmembrane region" description="Helical" evidence="6">
    <location>
        <begin position="357"/>
        <end position="376"/>
    </location>
</feature>
<feature type="transmembrane region" description="Helical" evidence="6">
    <location>
        <begin position="205"/>
        <end position="224"/>
    </location>
</feature>
<evidence type="ECO:0000256" key="2">
    <source>
        <dbReference type="ARBA" id="ARBA00010199"/>
    </source>
</evidence>
<sequence>MGKFPFSVFCNEANGFTVRCSARLRLQQARCSAQLRHSSTSKGSCSAHSVSAALNYNITGQKNVFKKDELGLEIAQIAIPSALALTADPIASLIDTAFIGHIGPVELAAVGISIAIFNQASKIAIFPLVSITTSFVAEEEATERLVNIEAPEHEELKRGSFDANKELEMEELESLIDPASSLTSGNAEILKLEHVRRRIPSASSAMAIGSVLGLIQALFLVLAAKRLLNYMGVDSNSPMLKPAIQYLTLRSLGAPAVLLSLAMQGVFRGLKDTKTPLYATRLLLLVRVIAATLCVTLAASLAARRGSTTMAAFQICLQIWLATSLLADGLAVAGQAILASAFAKKDYSKVTATVSRILQLGLVLGLFLSIIITFVLELSSRLFTKDADVLHLMRVGIPFVALTQPINALAFVFDGVNYGASDFAYSAYSMASFGSHNKHMVLIQTVLKLWLCWHLVCSIFIHELAHICWLLQVEPIYYSFTVKLLRVTCNNRRFNIVLNLYNNDFIKV</sequence>
<evidence type="ECO:0000256" key="6">
    <source>
        <dbReference type="RuleBase" id="RU004914"/>
    </source>
</evidence>
<reference evidence="8" key="1">
    <citation type="submission" date="2013-01" db="EMBL/GenBank/DDBJ databases">
        <title>Draft Genome Sequence of a Mulberry Tree, Morus notabilis C.K. Schneid.</title>
        <authorList>
            <person name="He N."/>
            <person name="Zhao S."/>
        </authorList>
    </citation>
    <scope>NUCLEOTIDE SEQUENCE</scope>
</reference>
<organism evidence="7 8">
    <name type="scientific">Morus notabilis</name>
    <dbReference type="NCBI Taxonomy" id="981085"/>
    <lineage>
        <taxon>Eukaryota</taxon>
        <taxon>Viridiplantae</taxon>
        <taxon>Streptophyta</taxon>
        <taxon>Embryophyta</taxon>
        <taxon>Tracheophyta</taxon>
        <taxon>Spermatophyta</taxon>
        <taxon>Magnoliopsida</taxon>
        <taxon>eudicotyledons</taxon>
        <taxon>Gunneridae</taxon>
        <taxon>Pentapetalae</taxon>
        <taxon>rosids</taxon>
        <taxon>fabids</taxon>
        <taxon>Rosales</taxon>
        <taxon>Moraceae</taxon>
        <taxon>Moreae</taxon>
        <taxon>Morus</taxon>
    </lineage>
</organism>
<comment type="subcellular location">
    <subcellularLocation>
        <location evidence="1">Membrane</location>
        <topology evidence="1">Multi-pass membrane protein</topology>
    </subcellularLocation>
</comment>
<dbReference type="GO" id="GO:0016020">
    <property type="term" value="C:membrane"/>
    <property type="evidence" value="ECO:0007669"/>
    <property type="project" value="UniProtKB-SubCell"/>
</dbReference>
<name>W9REJ7_9ROSA</name>
<gene>
    <name evidence="7" type="ORF">L484_006955</name>
</gene>
<accession>W9REJ7</accession>
<evidence type="ECO:0000256" key="5">
    <source>
        <dbReference type="ARBA" id="ARBA00023136"/>
    </source>
</evidence>
<comment type="similarity">
    <text evidence="2 6">Belongs to the multi antimicrobial extrusion (MATE) (TC 2.A.66.1) family.</text>
</comment>
<proteinExistence type="inferred from homology"/>
<dbReference type="Pfam" id="PF01554">
    <property type="entry name" value="MatE"/>
    <property type="match status" value="1"/>
</dbReference>
<evidence type="ECO:0000256" key="1">
    <source>
        <dbReference type="ARBA" id="ARBA00004141"/>
    </source>
</evidence>
<dbReference type="eggNOG" id="KOG1347">
    <property type="taxonomic scope" value="Eukaryota"/>
</dbReference>
<dbReference type="PANTHER" id="PTHR42893">
    <property type="entry name" value="PROTEIN DETOXIFICATION 44, CHLOROPLASTIC-RELATED"/>
    <property type="match status" value="1"/>
</dbReference>
<keyword evidence="3 6" id="KW-0812">Transmembrane</keyword>
<dbReference type="PANTHER" id="PTHR42893:SF4">
    <property type="entry name" value="PROTEIN DETOXIFICATION 42"/>
    <property type="match status" value="1"/>
</dbReference>
<feature type="transmembrane region" description="Helical" evidence="6">
    <location>
        <begin position="282"/>
        <end position="303"/>
    </location>
</feature>
<dbReference type="Proteomes" id="UP000030645">
    <property type="component" value="Unassembled WGS sequence"/>
</dbReference>
<keyword evidence="5 6" id="KW-0472">Membrane</keyword>
<dbReference type="NCBIfam" id="TIGR00797">
    <property type="entry name" value="matE"/>
    <property type="match status" value="1"/>
</dbReference>
<evidence type="ECO:0000256" key="3">
    <source>
        <dbReference type="ARBA" id="ARBA00022692"/>
    </source>
</evidence>
<dbReference type="GO" id="GO:0042910">
    <property type="term" value="F:xenobiotic transmembrane transporter activity"/>
    <property type="evidence" value="ECO:0007669"/>
    <property type="project" value="InterPro"/>
</dbReference>
<evidence type="ECO:0000256" key="4">
    <source>
        <dbReference type="ARBA" id="ARBA00022989"/>
    </source>
</evidence>
<keyword evidence="4 6" id="KW-1133">Transmembrane helix</keyword>
<protein>
    <recommendedName>
        <fullName evidence="6">Protein DETOXIFICATION</fullName>
    </recommendedName>
    <alternativeName>
        <fullName evidence="6">Multidrug and toxic compound extrusion protein</fullName>
    </alternativeName>
</protein>
<feature type="transmembrane region" description="Helical" evidence="6">
    <location>
        <begin position="315"/>
        <end position="337"/>
    </location>
</feature>